<evidence type="ECO:0000313" key="1">
    <source>
        <dbReference type="EMBL" id="CAD6444979.1"/>
    </source>
</evidence>
<proteinExistence type="predicted"/>
<protein>
    <submittedName>
        <fullName evidence="1">8c46bffa-9ad4-4825-9c89-3b9de6ed506f</fullName>
    </submittedName>
</protein>
<dbReference type="Proteomes" id="UP000624404">
    <property type="component" value="Unassembled WGS sequence"/>
</dbReference>
<dbReference type="EMBL" id="CAJHIA010000013">
    <property type="protein sequence ID" value="CAD6444979.1"/>
    <property type="molecule type" value="Genomic_DNA"/>
</dbReference>
<comment type="caution">
    <text evidence="1">The sequence shown here is derived from an EMBL/GenBank/DDBJ whole genome shotgun (WGS) entry which is preliminary data.</text>
</comment>
<reference evidence="1" key="1">
    <citation type="submission" date="2020-10" db="EMBL/GenBank/DDBJ databases">
        <authorList>
            <person name="Kusch S."/>
        </authorList>
    </citation>
    <scope>NUCLEOTIDE SEQUENCE</scope>
    <source>
        <strain evidence="1">SwB9</strain>
    </source>
</reference>
<dbReference type="OrthoDB" id="7464126at2759"/>
<keyword evidence="2" id="KW-1185">Reference proteome</keyword>
<accession>A0A8H2VTU4</accession>
<gene>
    <name evidence="1" type="ORF">SCLTRI_LOCUS4771</name>
</gene>
<sequence length="93" mass="10771">MYFRVAALKNPPSSSLQAQLDNFVRKLRDNLRGALKLAVKENLWSKEQQLRNKQKRFKAVCKSSTRTDIVKPFITKNLMIFGCHFDRNATVSN</sequence>
<name>A0A8H2VTU4_9HELO</name>
<evidence type="ECO:0000313" key="2">
    <source>
        <dbReference type="Proteomes" id="UP000624404"/>
    </source>
</evidence>
<dbReference type="AlphaFoldDB" id="A0A8H2VTU4"/>
<organism evidence="1 2">
    <name type="scientific">Sclerotinia trifoliorum</name>
    <dbReference type="NCBI Taxonomy" id="28548"/>
    <lineage>
        <taxon>Eukaryota</taxon>
        <taxon>Fungi</taxon>
        <taxon>Dikarya</taxon>
        <taxon>Ascomycota</taxon>
        <taxon>Pezizomycotina</taxon>
        <taxon>Leotiomycetes</taxon>
        <taxon>Helotiales</taxon>
        <taxon>Sclerotiniaceae</taxon>
        <taxon>Sclerotinia</taxon>
    </lineage>
</organism>